<dbReference type="SMART" id="SM00108">
    <property type="entry name" value="B_lectin"/>
    <property type="match status" value="1"/>
</dbReference>
<evidence type="ECO:0000313" key="6">
    <source>
        <dbReference type="EMBL" id="KAA8523807.1"/>
    </source>
</evidence>
<accession>A0A5J5A3B2</accession>
<dbReference type="SUPFAM" id="SSF51110">
    <property type="entry name" value="alpha-D-mannose-specific plant lectins"/>
    <property type="match status" value="1"/>
</dbReference>
<dbReference type="PANTHER" id="PTHR32444:SF118">
    <property type="entry name" value="OS09G0551150 PROTEIN"/>
    <property type="match status" value="1"/>
</dbReference>
<dbReference type="Gene3D" id="2.90.10.10">
    <property type="entry name" value="Bulb-type lectin domain"/>
    <property type="match status" value="1"/>
</dbReference>
<reference evidence="6 7" key="1">
    <citation type="submission" date="2019-09" db="EMBL/GenBank/DDBJ databases">
        <title>A chromosome-level genome assembly of the Chinese tupelo Nyssa sinensis.</title>
        <authorList>
            <person name="Yang X."/>
            <person name="Kang M."/>
            <person name="Yang Y."/>
            <person name="Xiong H."/>
            <person name="Wang M."/>
            <person name="Zhang Z."/>
            <person name="Wang Z."/>
            <person name="Wu H."/>
            <person name="Ma T."/>
            <person name="Liu J."/>
            <person name="Xi Z."/>
        </authorList>
    </citation>
    <scope>NUCLEOTIDE SEQUENCE [LARGE SCALE GENOMIC DNA]</scope>
    <source>
        <strain evidence="6">J267</strain>
        <tissue evidence="6">Leaf</tissue>
    </source>
</reference>
<feature type="chain" id="PRO_5023869250" description="Bulb-type lectin domain-containing protein" evidence="4">
    <location>
        <begin position="23"/>
        <end position="274"/>
    </location>
</feature>
<evidence type="ECO:0000256" key="2">
    <source>
        <dbReference type="ARBA" id="ARBA00023157"/>
    </source>
</evidence>
<dbReference type="EMBL" id="CM018047">
    <property type="protein sequence ID" value="KAA8523807.1"/>
    <property type="molecule type" value="Genomic_DNA"/>
</dbReference>
<dbReference type="InterPro" id="IPR001480">
    <property type="entry name" value="Bulb-type_lectin_dom"/>
</dbReference>
<proteinExistence type="predicted"/>
<evidence type="ECO:0000256" key="4">
    <source>
        <dbReference type="SAM" id="SignalP"/>
    </source>
</evidence>
<organism evidence="6 7">
    <name type="scientific">Nyssa sinensis</name>
    <dbReference type="NCBI Taxonomy" id="561372"/>
    <lineage>
        <taxon>Eukaryota</taxon>
        <taxon>Viridiplantae</taxon>
        <taxon>Streptophyta</taxon>
        <taxon>Embryophyta</taxon>
        <taxon>Tracheophyta</taxon>
        <taxon>Spermatophyta</taxon>
        <taxon>Magnoliopsida</taxon>
        <taxon>eudicotyledons</taxon>
        <taxon>Gunneridae</taxon>
        <taxon>Pentapetalae</taxon>
        <taxon>asterids</taxon>
        <taxon>Cornales</taxon>
        <taxon>Nyssaceae</taxon>
        <taxon>Nyssa</taxon>
    </lineage>
</organism>
<evidence type="ECO:0000256" key="1">
    <source>
        <dbReference type="ARBA" id="ARBA00022729"/>
    </source>
</evidence>
<keyword evidence="2" id="KW-1015">Disulfide bond</keyword>
<protein>
    <recommendedName>
        <fullName evidence="5">Bulb-type lectin domain-containing protein</fullName>
    </recommendedName>
</protein>
<evidence type="ECO:0000313" key="7">
    <source>
        <dbReference type="Proteomes" id="UP000325577"/>
    </source>
</evidence>
<dbReference type="PROSITE" id="PS50927">
    <property type="entry name" value="BULB_LECTIN"/>
    <property type="match status" value="1"/>
</dbReference>
<gene>
    <name evidence="6" type="ORF">F0562_010230</name>
</gene>
<dbReference type="Proteomes" id="UP000325577">
    <property type="component" value="Linkage Group LG4"/>
</dbReference>
<dbReference type="GO" id="GO:0048544">
    <property type="term" value="P:recognition of pollen"/>
    <property type="evidence" value="ECO:0007669"/>
    <property type="project" value="InterPro"/>
</dbReference>
<feature type="signal peptide" evidence="4">
    <location>
        <begin position="1"/>
        <end position="22"/>
    </location>
</feature>
<dbReference type="InterPro" id="IPR036426">
    <property type="entry name" value="Bulb-type_lectin_dom_sf"/>
</dbReference>
<dbReference type="Pfam" id="PF01453">
    <property type="entry name" value="B_lectin"/>
    <property type="match status" value="1"/>
</dbReference>
<dbReference type="InterPro" id="IPR000858">
    <property type="entry name" value="S_locus_glycoprot_dom"/>
</dbReference>
<evidence type="ECO:0000256" key="3">
    <source>
        <dbReference type="ARBA" id="ARBA00023180"/>
    </source>
</evidence>
<keyword evidence="3" id="KW-0325">Glycoprotein</keyword>
<dbReference type="OrthoDB" id="1910371at2759"/>
<dbReference type="Pfam" id="PF00954">
    <property type="entry name" value="S_locus_glycop"/>
    <property type="match status" value="1"/>
</dbReference>
<dbReference type="PANTHER" id="PTHR32444">
    <property type="entry name" value="BULB-TYPE LECTIN DOMAIN-CONTAINING PROTEIN"/>
    <property type="match status" value="1"/>
</dbReference>
<name>A0A5J5A3B2_9ASTE</name>
<keyword evidence="7" id="KW-1185">Reference proteome</keyword>
<sequence length="274" mass="31197">MEFFTFFYALIYSSTFLNFSTAADTIATNESIRDGETLVSSSQRFELGFFSPGSSRNRYLGVWYKSTPSAIAWVANRNNPILDSDGVLTINNNGTPVLLNGKHDKTSTSSDTYLWQSFDFPCDTRLPGMKMGENFNTGLDQYLTSWKSADDTSSGDFTYRVENHGLPQLVVSLGSIRKYRSGPWNGLRFSGFPLFTNPAFKPIMDFEGNNLNYIFDSYNNSVITRQILNHTGLLQRYVMNENSTEWDLITQNAYLGHGLRVYNYEDKGKKERFE</sequence>
<dbReference type="AlphaFoldDB" id="A0A5J5A3B2"/>
<evidence type="ECO:0000259" key="5">
    <source>
        <dbReference type="PROSITE" id="PS50927"/>
    </source>
</evidence>
<dbReference type="CDD" id="cd00028">
    <property type="entry name" value="B_lectin"/>
    <property type="match status" value="1"/>
</dbReference>
<keyword evidence="1 4" id="KW-0732">Signal</keyword>
<feature type="domain" description="Bulb-type lectin" evidence="5">
    <location>
        <begin position="23"/>
        <end position="158"/>
    </location>
</feature>